<name>Q4RB33_TETNG</name>
<dbReference type="OrthoDB" id="8941662at2759"/>
<dbReference type="PANTHER" id="PTHR21485">
    <property type="entry name" value="HAD SUPERFAMILY MEMBERS CMAS AND KDSC"/>
    <property type="match status" value="1"/>
</dbReference>
<proteinExistence type="predicted"/>
<comment type="caution">
    <text evidence="2">The sequence shown here is derived from an EMBL/GenBank/DDBJ whole genome shotgun (WGS) entry which is preliminary data.</text>
</comment>
<dbReference type="AlphaFoldDB" id="Q4RB33"/>
<dbReference type="InterPro" id="IPR050793">
    <property type="entry name" value="CMP-NeuNAc_synthase"/>
</dbReference>
<sequence length="108" mass="12560">QDSSTSLETIQEFVQQHKEVDVVCNIQATAPCLNPFHLKEALEMITQHGFDSVFSVVRRHQFRWQETKKGSGELTKPFNLDPANRPRRQDWDGELCENGSFYFTTRET</sequence>
<gene>
    <name evidence="2" type="ORF">GSTENG00036152001</name>
</gene>
<dbReference type="KEGG" id="tng:GSTEN00036152G001"/>
<protein>
    <submittedName>
        <fullName evidence="2">(spotted green pufferfish) hypothetical protein</fullName>
    </submittedName>
</protein>
<accession>Q4RB33</accession>
<reference evidence="2" key="1">
    <citation type="journal article" date="2004" name="Nature">
        <title>Genome duplication in the teleost fish Tetraodon nigroviridis reveals the early vertebrate proto-karyotype.</title>
        <authorList>
            <person name="Jaillon O."/>
            <person name="Aury J.-M."/>
            <person name="Brunet F."/>
            <person name="Petit J.-L."/>
            <person name="Stange-Thomann N."/>
            <person name="Mauceli E."/>
            <person name="Bouneau L."/>
            <person name="Fischer C."/>
            <person name="Ozouf-Costaz C."/>
            <person name="Bernot A."/>
            <person name="Nicaud S."/>
            <person name="Jaffe D."/>
            <person name="Fisher S."/>
            <person name="Lutfalla G."/>
            <person name="Dossat C."/>
            <person name="Segurens B."/>
            <person name="Dasilva C."/>
            <person name="Salanoubat M."/>
            <person name="Levy M."/>
            <person name="Boudet N."/>
            <person name="Castellano S."/>
            <person name="Anthouard V."/>
            <person name="Jubin C."/>
            <person name="Castelli V."/>
            <person name="Katinka M."/>
            <person name="Vacherie B."/>
            <person name="Biemont C."/>
            <person name="Skalli Z."/>
            <person name="Cattolico L."/>
            <person name="Poulain J."/>
            <person name="De Berardinis V."/>
            <person name="Cruaud C."/>
            <person name="Duprat S."/>
            <person name="Brottier P."/>
            <person name="Coutanceau J.-P."/>
            <person name="Gouzy J."/>
            <person name="Parra G."/>
            <person name="Lardier G."/>
            <person name="Chapple C."/>
            <person name="McKernan K.J."/>
            <person name="McEwan P."/>
            <person name="Bosak S."/>
            <person name="Kellis M."/>
            <person name="Volff J.-N."/>
            <person name="Guigo R."/>
            <person name="Zody M.C."/>
            <person name="Mesirov J."/>
            <person name="Lindblad-Toh K."/>
            <person name="Birren B."/>
            <person name="Nusbaum C."/>
            <person name="Kahn D."/>
            <person name="Robinson-Rechavi M."/>
            <person name="Laudet V."/>
            <person name="Schachter V."/>
            <person name="Quetier F."/>
            <person name="Saurin W."/>
            <person name="Scarpelli C."/>
            <person name="Wincker P."/>
            <person name="Lander E.S."/>
            <person name="Weissenbach J."/>
            <person name="Roest Crollius H."/>
        </authorList>
    </citation>
    <scope>NUCLEOTIDE SEQUENCE [LARGE SCALE GENOMIC DNA]</scope>
</reference>
<dbReference type="InterPro" id="IPR003329">
    <property type="entry name" value="Cytidylyl_trans"/>
</dbReference>
<evidence type="ECO:0000313" key="2">
    <source>
        <dbReference type="EMBL" id="CAG14400.1"/>
    </source>
</evidence>
<organism evidence="2">
    <name type="scientific">Tetraodon nigroviridis</name>
    <name type="common">Spotted green pufferfish</name>
    <name type="synonym">Chelonodon nigroviridis</name>
    <dbReference type="NCBI Taxonomy" id="99883"/>
    <lineage>
        <taxon>Eukaryota</taxon>
        <taxon>Metazoa</taxon>
        <taxon>Chordata</taxon>
        <taxon>Craniata</taxon>
        <taxon>Vertebrata</taxon>
        <taxon>Euteleostomi</taxon>
        <taxon>Actinopterygii</taxon>
        <taxon>Neopterygii</taxon>
        <taxon>Teleostei</taxon>
        <taxon>Neoteleostei</taxon>
        <taxon>Acanthomorphata</taxon>
        <taxon>Eupercaria</taxon>
        <taxon>Tetraodontiformes</taxon>
        <taxon>Tetradontoidea</taxon>
        <taxon>Tetraodontidae</taxon>
        <taxon>Tetraodon</taxon>
    </lineage>
</organism>
<dbReference type="Pfam" id="PF02348">
    <property type="entry name" value="CTP_transf_3"/>
    <property type="match status" value="1"/>
</dbReference>
<reference evidence="2" key="2">
    <citation type="submission" date="2004-02" db="EMBL/GenBank/DDBJ databases">
        <authorList>
            <consortium name="Genoscope"/>
            <consortium name="Whitehead Institute Centre for Genome Research"/>
        </authorList>
    </citation>
    <scope>NUCLEOTIDE SEQUENCE</scope>
</reference>
<dbReference type="PANTHER" id="PTHR21485:SF3">
    <property type="entry name" value="N-ACYLNEURAMINATE CYTIDYLYLTRANSFERASE"/>
    <property type="match status" value="1"/>
</dbReference>
<dbReference type="EMBL" id="CAAE01022383">
    <property type="protein sequence ID" value="CAG14400.1"/>
    <property type="molecule type" value="Genomic_DNA"/>
</dbReference>
<dbReference type="SUPFAM" id="SSF53448">
    <property type="entry name" value="Nucleotide-diphospho-sugar transferases"/>
    <property type="match status" value="1"/>
</dbReference>
<feature type="region of interest" description="Disordered" evidence="1">
    <location>
        <begin position="73"/>
        <end position="92"/>
    </location>
</feature>
<dbReference type="GO" id="GO:0008781">
    <property type="term" value="F:N-acylneuraminate cytidylyltransferase activity"/>
    <property type="evidence" value="ECO:0007669"/>
    <property type="project" value="TreeGrafter"/>
</dbReference>
<dbReference type="Gene3D" id="3.90.550.10">
    <property type="entry name" value="Spore Coat Polysaccharide Biosynthesis Protein SpsA, Chain A"/>
    <property type="match status" value="1"/>
</dbReference>
<evidence type="ECO:0000256" key="1">
    <source>
        <dbReference type="SAM" id="MobiDB-lite"/>
    </source>
</evidence>
<feature type="non-terminal residue" evidence="2">
    <location>
        <position position="108"/>
    </location>
</feature>
<dbReference type="InterPro" id="IPR029044">
    <property type="entry name" value="Nucleotide-diphossugar_trans"/>
</dbReference>